<accession>A0A7S3G0I1</accession>
<dbReference type="AlphaFoldDB" id="A0A7S3G0I1"/>
<proteinExistence type="predicted"/>
<name>A0A7S3G0I1_9EUKA</name>
<protein>
    <submittedName>
        <fullName evidence="2">Uncharacterized protein</fullName>
    </submittedName>
</protein>
<organism evidence="2">
    <name type="scientific">Palpitomonas bilix</name>
    <dbReference type="NCBI Taxonomy" id="652834"/>
    <lineage>
        <taxon>Eukaryota</taxon>
        <taxon>Eukaryota incertae sedis</taxon>
    </lineage>
</organism>
<feature type="compositionally biased region" description="Basic and acidic residues" evidence="1">
    <location>
        <begin position="194"/>
        <end position="210"/>
    </location>
</feature>
<gene>
    <name evidence="2" type="ORF">PBIL07802_LOCUS1366</name>
</gene>
<sequence length="230" mass="26633">MIDVHQKQKQDDSTNVSSSYVDKVKNLDKYCDDDKMSQASNKLKEKVIEPSILEWLVEMGRQIAEIALNYGEALKQKDQFQMGFAALSGVHDRYIQREHEWAPEHQKKPFFELSVQEQMRDLPVTIAVLYTCLSEHVPKDEIKVWMDTAVVVPPHTTPDLLFCGFSPHFQRKVVDSIVRNSPSPVTQPPPVETDSSKTEKKTDPRVDEKEENTFDAFDTRLWYVVRFLFS</sequence>
<evidence type="ECO:0000256" key="1">
    <source>
        <dbReference type="SAM" id="MobiDB-lite"/>
    </source>
</evidence>
<evidence type="ECO:0000313" key="2">
    <source>
        <dbReference type="EMBL" id="CAE0239221.1"/>
    </source>
</evidence>
<feature type="region of interest" description="Disordered" evidence="1">
    <location>
        <begin position="179"/>
        <end position="210"/>
    </location>
</feature>
<reference evidence="2" key="1">
    <citation type="submission" date="2021-01" db="EMBL/GenBank/DDBJ databases">
        <authorList>
            <person name="Corre E."/>
            <person name="Pelletier E."/>
            <person name="Niang G."/>
            <person name="Scheremetjew M."/>
            <person name="Finn R."/>
            <person name="Kale V."/>
            <person name="Holt S."/>
            <person name="Cochrane G."/>
            <person name="Meng A."/>
            <person name="Brown T."/>
            <person name="Cohen L."/>
        </authorList>
    </citation>
    <scope>NUCLEOTIDE SEQUENCE</scope>
    <source>
        <strain evidence="2">NIES-2562</strain>
    </source>
</reference>
<dbReference type="EMBL" id="HBIB01001985">
    <property type="protein sequence ID" value="CAE0239221.1"/>
    <property type="molecule type" value="Transcribed_RNA"/>
</dbReference>